<feature type="transmembrane region" description="Helical" evidence="7">
    <location>
        <begin position="391"/>
        <end position="411"/>
    </location>
</feature>
<dbReference type="CDD" id="cd13138">
    <property type="entry name" value="MATE_yoeA_like"/>
    <property type="match status" value="1"/>
</dbReference>
<reference evidence="8 9" key="1">
    <citation type="submission" date="2018-08" db="EMBL/GenBank/DDBJ databases">
        <title>A genome reference for cultivated species of the human gut microbiota.</title>
        <authorList>
            <person name="Zou Y."/>
            <person name="Xue W."/>
            <person name="Luo G."/>
        </authorList>
    </citation>
    <scope>NUCLEOTIDE SEQUENCE [LARGE SCALE GENOMIC DNA]</scope>
    <source>
        <strain evidence="8 9">AF19-21</strain>
    </source>
</reference>
<proteinExistence type="predicted"/>
<evidence type="ECO:0000256" key="6">
    <source>
        <dbReference type="ARBA" id="ARBA00023136"/>
    </source>
</evidence>
<feature type="transmembrane region" description="Helical" evidence="7">
    <location>
        <begin position="242"/>
        <end position="267"/>
    </location>
</feature>
<feature type="transmembrane region" description="Helical" evidence="7">
    <location>
        <begin position="169"/>
        <end position="190"/>
    </location>
</feature>
<evidence type="ECO:0000256" key="1">
    <source>
        <dbReference type="ARBA" id="ARBA00004651"/>
    </source>
</evidence>
<dbReference type="NCBIfam" id="TIGR00797">
    <property type="entry name" value="matE"/>
    <property type="match status" value="1"/>
</dbReference>
<dbReference type="Pfam" id="PF01554">
    <property type="entry name" value="MatE"/>
    <property type="match status" value="2"/>
</dbReference>
<dbReference type="PANTHER" id="PTHR43549:SF3">
    <property type="entry name" value="MULTIDRUG RESISTANCE PROTEIN YPNP-RELATED"/>
    <property type="match status" value="1"/>
</dbReference>
<sequence>MEAKGKKEISFTEGSVGIALIKFAVPVLGALVLQSAYGAVDLLIVGRFGDAASISAVGTGSVFMQMVTFIITSLAMGSTVIIGQHIGEKKPEEAGDTVGTTVILFLALGIIMTILLEVFAGNIVQILQVPAESVEKAIQYIRICSGGIIVIIAYNVISSILRGVGNANLPFLFVGIACVVNIIGDLFFVGVLHMDVAGAALATVLAQMVSVIISLAVLKRKDLGITFTKQQMRLSKIELRKILRVGVPIALQETTVQISFLVINSIVNGMGLMPSAGYGVAQKLVSFMLLVPASVMQSVSAFVAHNVGAGKHKRAFQGFYTAMLGGGAVGVFMFLFSFFGGELLSSIFASDVEVITQSAAYLKGFCPECILTCILFSSIGYFNGNGVSKPVMFQGIISALCIRIPVSLFMSRLPGSSLTYVGLATPIATVWGIIFFTCCFIWFRKKQKNILGGVMQ</sequence>
<gene>
    <name evidence="8" type="ORF">DWX41_08175</name>
</gene>
<dbReference type="PANTHER" id="PTHR43549">
    <property type="entry name" value="MULTIDRUG RESISTANCE PROTEIN YPNP-RELATED"/>
    <property type="match status" value="1"/>
</dbReference>
<dbReference type="RefSeq" id="WP_025656990.1">
    <property type="nucleotide sequence ID" value="NZ_QVIA01000007.1"/>
</dbReference>
<feature type="transmembrane region" description="Helical" evidence="7">
    <location>
        <begin position="196"/>
        <end position="218"/>
    </location>
</feature>
<feature type="transmembrane region" description="Helical" evidence="7">
    <location>
        <begin position="102"/>
        <end position="127"/>
    </location>
</feature>
<feature type="transmembrane region" description="Helical" evidence="7">
    <location>
        <begin position="60"/>
        <end position="82"/>
    </location>
</feature>
<organism evidence="8 9">
    <name type="scientific">Hungatella hathewayi</name>
    <dbReference type="NCBI Taxonomy" id="154046"/>
    <lineage>
        <taxon>Bacteria</taxon>
        <taxon>Bacillati</taxon>
        <taxon>Bacillota</taxon>
        <taxon>Clostridia</taxon>
        <taxon>Lachnospirales</taxon>
        <taxon>Lachnospiraceae</taxon>
        <taxon>Hungatella</taxon>
    </lineage>
</organism>
<keyword evidence="4 7" id="KW-0812">Transmembrane</keyword>
<dbReference type="InterPro" id="IPR048279">
    <property type="entry name" value="MdtK-like"/>
</dbReference>
<comment type="caution">
    <text evidence="8">The sequence shown here is derived from an EMBL/GenBank/DDBJ whole genome shotgun (WGS) entry which is preliminary data.</text>
</comment>
<evidence type="ECO:0000256" key="4">
    <source>
        <dbReference type="ARBA" id="ARBA00022692"/>
    </source>
</evidence>
<name>A0A3E2WY84_9FIRM</name>
<dbReference type="GO" id="GO:0005886">
    <property type="term" value="C:plasma membrane"/>
    <property type="evidence" value="ECO:0007669"/>
    <property type="project" value="UniProtKB-SubCell"/>
</dbReference>
<keyword evidence="6 7" id="KW-0472">Membrane</keyword>
<dbReference type="Proteomes" id="UP000261111">
    <property type="component" value="Unassembled WGS sequence"/>
</dbReference>
<dbReference type="GO" id="GO:0042910">
    <property type="term" value="F:xenobiotic transmembrane transporter activity"/>
    <property type="evidence" value="ECO:0007669"/>
    <property type="project" value="InterPro"/>
</dbReference>
<feature type="transmembrane region" description="Helical" evidence="7">
    <location>
        <begin position="287"/>
        <end position="307"/>
    </location>
</feature>
<dbReference type="GeneID" id="93334691"/>
<dbReference type="InterPro" id="IPR002528">
    <property type="entry name" value="MATE_fam"/>
</dbReference>
<feature type="transmembrane region" description="Helical" evidence="7">
    <location>
        <begin position="20"/>
        <end position="40"/>
    </location>
</feature>
<dbReference type="PIRSF" id="PIRSF006603">
    <property type="entry name" value="DinF"/>
    <property type="match status" value="1"/>
</dbReference>
<feature type="transmembrane region" description="Helical" evidence="7">
    <location>
        <begin position="139"/>
        <end position="157"/>
    </location>
</feature>
<evidence type="ECO:0000256" key="5">
    <source>
        <dbReference type="ARBA" id="ARBA00022989"/>
    </source>
</evidence>
<dbReference type="GO" id="GO:0015297">
    <property type="term" value="F:antiporter activity"/>
    <property type="evidence" value="ECO:0007669"/>
    <property type="project" value="InterPro"/>
</dbReference>
<evidence type="ECO:0000313" key="8">
    <source>
        <dbReference type="EMBL" id="RGC33036.1"/>
    </source>
</evidence>
<evidence type="ECO:0000313" key="9">
    <source>
        <dbReference type="Proteomes" id="UP000261111"/>
    </source>
</evidence>
<comment type="subcellular location">
    <subcellularLocation>
        <location evidence="1">Cell membrane</location>
        <topology evidence="1">Multi-pass membrane protein</topology>
    </subcellularLocation>
</comment>
<feature type="transmembrane region" description="Helical" evidence="7">
    <location>
        <begin position="423"/>
        <end position="443"/>
    </location>
</feature>
<evidence type="ECO:0000256" key="7">
    <source>
        <dbReference type="SAM" id="Phobius"/>
    </source>
</evidence>
<evidence type="ECO:0000256" key="3">
    <source>
        <dbReference type="ARBA" id="ARBA00022475"/>
    </source>
</evidence>
<feature type="transmembrane region" description="Helical" evidence="7">
    <location>
        <begin position="319"/>
        <end position="340"/>
    </location>
</feature>
<evidence type="ECO:0000256" key="2">
    <source>
        <dbReference type="ARBA" id="ARBA00022448"/>
    </source>
</evidence>
<keyword evidence="3" id="KW-1003">Cell membrane</keyword>
<accession>A0A3E2WY84</accession>
<dbReference type="AlphaFoldDB" id="A0A3E2WY84"/>
<keyword evidence="2" id="KW-0813">Transport</keyword>
<protein>
    <submittedName>
        <fullName evidence="8">MATE family efflux transporter</fullName>
    </submittedName>
</protein>
<keyword evidence="5 7" id="KW-1133">Transmembrane helix</keyword>
<dbReference type="InterPro" id="IPR052031">
    <property type="entry name" value="Membrane_Transporter-Flippase"/>
</dbReference>
<feature type="transmembrane region" description="Helical" evidence="7">
    <location>
        <begin position="360"/>
        <end position="379"/>
    </location>
</feature>
<dbReference type="EMBL" id="QVIA01000007">
    <property type="protein sequence ID" value="RGC33036.1"/>
    <property type="molecule type" value="Genomic_DNA"/>
</dbReference>